<feature type="region of interest" description="Disordered" evidence="1">
    <location>
        <begin position="1086"/>
        <end position="1114"/>
    </location>
</feature>
<dbReference type="PANTHER" id="PTHR21696">
    <property type="entry name" value="PROTEIN UNC-79 HOMOLOG"/>
    <property type="match status" value="1"/>
</dbReference>
<organism evidence="2 3">
    <name type="scientific">Ignelater luminosus</name>
    <name type="common">Cucubano</name>
    <name type="synonym">Pyrophorus luminosus</name>
    <dbReference type="NCBI Taxonomy" id="2038154"/>
    <lineage>
        <taxon>Eukaryota</taxon>
        <taxon>Metazoa</taxon>
        <taxon>Ecdysozoa</taxon>
        <taxon>Arthropoda</taxon>
        <taxon>Hexapoda</taxon>
        <taxon>Insecta</taxon>
        <taxon>Pterygota</taxon>
        <taxon>Neoptera</taxon>
        <taxon>Endopterygota</taxon>
        <taxon>Coleoptera</taxon>
        <taxon>Polyphaga</taxon>
        <taxon>Elateriformia</taxon>
        <taxon>Elateroidea</taxon>
        <taxon>Elateridae</taxon>
        <taxon>Agrypninae</taxon>
        <taxon>Pyrophorini</taxon>
        <taxon>Ignelater</taxon>
    </lineage>
</organism>
<feature type="compositionally biased region" description="Basic and acidic residues" evidence="1">
    <location>
        <begin position="1088"/>
        <end position="1106"/>
    </location>
</feature>
<name>A0A8K0CEY8_IGNLU</name>
<evidence type="ECO:0008006" key="4">
    <source>
        <dbReference type="Google" id="ProtNLM"/>
    </source>
</evidence>
<feature type="region of interest" description="Disordered" evidence="1">
    <location>
        <begin position="975"/>
        <end position="1011"/>
    </location>
</feature>
<evidence type="ECO:0000256" key="1">
    <source>
        <dbReference type="SAM" id="MobiDB-lite"/>
    </source>
</evidence>
<feature type="region of interest" description="Disordered" evidence="1">
    <location>
        <begin position="917"/>
        <end position="938"/>
    </location>
</feature>
<dbReference type="SUPFAM" id="SSF48371">
    <property type="entry name" value="ARM repeat"/>
    <property type="match status" value="1"/>
</dbReference>
<accession>A0A8K0CEY8</accession>
<gene>
    <name evidence="2" type="ORF">ILUMI_22145</name>
</gene>
<reference evidence="2" key="1">
    <citation type="submission" date="2019-08" db="EMBL/GenBank/DDBJ databases">
        <title>The genome of the North American firefly Photinus pyralis.</title>
        <authorList>
            <consortium name="Photinus pyralis genome working group"/>
            <person name="Fallon T.R."/>
            <person name="Sander Lower S.E."/>
            <person name="Weng J.-K."/>
        </authorList>
    </citation>
    <scope>NUCLEOTIDE SEQUENCE</scope>
    <source>
        <strain evidence="2">TRF0915ILg1</strain>
        <tissue evidence="2">Whole body</tissue>
    </source>
</reference>
<protein>
    <recommendedName>
        <fullName evidence="4">Protein unc-79 homolog</fullName>
    </recommendedName>
</protein>
<dbReference type="PANTHER" id="PTHR21696:SF2">
    <property type="entry name" value="PROTEIN UNC-79 HOMOLOG"/>
    <property type="match status" value="1"/>
</dbReference>
<keyword evidence="3" id="KW-1185">Reference proteome</keyword>
<feature type="compositionally biased region" description="Basic and acidic residues" evidence="1">
    <location>
        <begin position="95"/>
        <end position="115"/>
    </location>
</feature>
<dbReference type="Proteomes" id="UP000801492">
    <property type="component" value="Unassembled WGS sequence"/>
</dbReference>
<dbReference type="InterPro" id="IPR024855">
    <property type="entry name" value="UNC79"/>
</dbReference>
<feature type="compositionally biased region" description="Polar residues" evidence="1">
    <location>
        <begin position="1162"/>
        <end position="1178"/>
    </location>
</feature>
<evidence type="ECO:0000313" key="2">
    <source>
        <dbReference type="EMBL" id="KAF2884027.1"/>
    </source>
</evidence>
<comment type="caution">
    <text evidence="2">The sequence shown here is derived from an EMBL/GenBank/DDBJ whole genome shotgun (WGS) entry which is preliminary data.</text>
</comment>
<feature type="region of interest" description="Disordered" evidence="1">
    <location>
        <begin position="235"/>
        <end position="268"/>
    </location>
</feature>
<evidence type="ECO:0000313" key="3">
    <source>
        <dbReference type="Proteomes" id="UP000801492"/>
    </source>
</evidence>
<feature type="region of interest" description="Disordered" evidence="1">
    <location>
        <begin position="95"/>
        <end position="143"/>
    </location>
</feature>
<feature type="compositionally biased region" description="Basic and acidic residues" evidence="1">
    <location>
        <begin position="249"/>
        <end position="267"/>
    </location>
</feature>
<feature type="compositionally biased region" description="Basic and acidic residues" evidence="1">
    <location>
        <begin position="981"/>
        <end position="1002"/>
    </location>
</feature>
<dbReference type="InterPro" id="IPR016024">
    <property type="entry name" value="ARM-type_fold"/>
</dbReference>
<feature type="region of interest" description="Disordered" evidence="1">
    <location>
        <begin position="1162"/>
        <end position="1186"/>
    </location>
</feature>
<dbReference type="OrthoDB" id="6270916at2759"/>
<dbReference type="EMBL" id="VTPC01090244">
    <property type="protein sequence ID" value="KAF2884027.1"/>
    <property type="molecule type" value="Genomic_DNA"/>
</dbReference>
<sequence length="1688" mass="190770">MPHWMEAIVNDVPEKELPELRIILSKILDIDMSPLGFNAWEMYHFVAIRFEKTTAKVQEQALHWLQTLTMLELVIPLHLLFSIFGDGVRIMKNGVQKEEDEKPVKTRSEPTEGPRRSSISPVIEDCDSGNTSLSDDEGRLSQHTEFENDTEHNLFCCILMLDILLKQMELQNVDKHTGLNSTLCRDVCKLLKCMVTATWIGSHICTSKSECGYCESSIMWHQLCLQLVKYLSPEHPAHPPDPPLEDNGEDSHSRKSPPESDKKESKSDVVMSIPIPEVHSVGGVLVHMPHVCSIMTATVETVSEQLDLAAIIPAEKVVSAVARAITLSDSDVATATAHVAKPQVMNENDEPVEPGPDEDLENFWHTSMGKFKFAVADLPEQLQYIYELLMEIPKVEKPDILYYMLQCLKILCLHGDACTKASKEQRGFFIWCQENLLIKNLWDLCNSEHSHISQEAVPLLLHCITLPAGADVFWRVIQEEFHSVDWRIRFIAVERVTIIARFMDSTPLRNVPSLQAALANAFCYLISSMDDCNVYVAQRATLYLGTIHDAAIKSLIMCLETQFDTVIVDRPMVLQSLYQLHNSMSERKILTWDFFLNRFDTLFLEAQINLEKSGDISYLRDLRNSDMNSEVFIRKLHRAHEALSQSDGSATSSVKTLSASFGTKWPYKRTMSAPASIVPRHEVKESKEKVYSRQYSAPILKRKSSRFGLDGHMHSLNVVDDQNLIGFLHRVIDLEEADKETMHLLIFLLMQFLSRSDQAYPAEEKGMTKSQGIVLRHLYLLLGYSQNDRGIYIPPQRLRTSPAFSAYLSNLPQLLDQNHLMGRMLLPTSLILLQYAPSPHYIANSMDFQQPSYSLWALEPHCRRSWLMSLVVLLYKYQYSQQPHCMQLTSLIKIVLNTLDSQHHHCRRIPATVIMGAPPSRSRDVSQPSLGTENEHERLVTPPLSPMYSLDGQSGHISVSSKAGKMQVIYAKPSSTTSMETHWEETQQPEKKWDKTSRKTDYEADDSESELLAIPESDVSDSTLQGSVQDSFEEAMDETCYPLHIKSEKACVAKAHDHYENIAKKELIVSHSVRSDKRPTWFIGSEEESLKPSENKKWELPEKPKLEPQNSLPSHHKWFSTDHSKNCSKMTSLGTSSLASTLAVVAGVPNIQMAMAKTVTTDSHRQVTSTSVETQHISKPTPMGKHKRIIEPSITPVCTPVSDCDDCFKNNQTHPMLPAPSLERLLPIGATRSPVLKSSPQVLCEDLNSRSPDSPLSKMDLMILESPRDSVFSPSIESQLEIPRQERLLPIGQHNKDISQLIDKVRQALGINTQIPKVIENQKRHEICGHTKDEVPQTHSPRRLIKQVALESPPNQGELESNVFCKDVNLDNKKDALLNQRQRIRKPGIFTIGTHPLGDPRLLGSWFSPQMSPRLEGSDLKQSSFRTGDECINERCSECGTIKEEYSDEEIGLCIVTLGTFIHREPALAAPMLPEILNIVAKVTTNAMYPWQNESNIHLPGGAVSVAHQFLRCVLHQLAPNGIFTQMFQTHVNETTRVHFFKSVTQALTDFNELNPIAPLQFLLETLNSKKTLPIDTLPIILQNMACYFECLPLEASLGSTSALWSTVLLQLENLYRRILLFLSALEEITPLLKIMVSVLKIPVIAQFKGLLEPFSKVLSCAIQSHVLKYNYLVDLCYLCNRIFAKVR</sequence>
<proteinExistence type="predicted"/>